<evidence type="ECO:0000256" key="10">
    <source>
        <dbReference type="ARBA" id="ARBA00022723"/>
    </source>
</evidence>
<evidence type="ECO:0000256" key="8">
    <source>
        <dbReference type="ARBA" id="ARBA00022679"/>
    </source>
</evidence>
<feature type="transmembrane region" description="Helical" evidence="17">
    <location>
        <begin position="81"/>
        <end position="108"/>
    </location>
</feature>
<feature type="transmembrane region" description="Helical" evidence="17">
    <location>
        <begin position="271"/>
        <end position="293"/>
    </location>
</feature>
<feature type="transmembrane region" description="Helical" evidence="17">
    <location>
        <begin position="395"/>
        <end position="415"/>
    </location>
</feature>
<comment type="subcellular location">
    <subcellularLocation>
        <location evidence="3">Cell membrane</location>
        <topology evidence="3">Multi-pass membrane protein</topology>
    </subcellularLocation>
</comment>
<dbReference type="EC" id="2.4.99.21" evidence="6"/>
<protein>
    <recommendedName>
        <fullName evidence="6">dolichyl-phosphooligosaccharide-protein glycotransferase</fullName>
        <ecNumber evidence="6">2.4.99.21</ecNumber>
    </recommendedName>
    <alternativeName>
        <fullName evidence="15">Oligosaccharyl transferase</fullName>
    </alternativeName>
</protein>
<evidence type="ECO:0000313" key="20">
    <source>
        <dbReference type="Proteomes" id="UP000324354"/>
    </source>
</evidence>
<dbReference type="InterPro" id="IPR003674">
    <property type="entry name" value="Oligo_trans_STT3"/>
</dbReference>
<evidence type="ECO:0000313" key="19">
    <source>
        <dbReference type="EMBL" id="QEK78126.1"/>
    </source>
</evidence>
<keyword evidence="11" id="KW-0460">Magnesium</keyword>
<feature type="transmembrane region" description="Helical" evidence="17">
    <location>
        <begin position="427"/>
        <end position="446"/>
    </location>
</feature>
<feature type="transmembrane region" description="Helical" evidence="17">
    <location>
        <begin position="195"/>
        <end position="212"/>
    </location>
</feature>
<evidence type="ECO:0000256" key="12">
    <source>
        <dbReference type="ARBA" id="ARBA00022989"/>
    </source>
</evidence>
<keyword evidence="8 19" id="KW-0808">Transferase</keyword>
<accession>A0A5C0XM69</accession>
<comment type="cofactor">
    <cofactor evidence="1">
        <name>Mn(2+)</name>
        <dbReference type="ChEBI" id="CHEBI:29035"/>
    </cofactor>
</comment>
<evidence type="ECO:0000256" key="2">
    <source>
        <dbReference type="ARBA" id="ARBA00001946"/>
    </source>
</evidence>
<keyword evidence="9 17" id="KW-0812">Transmembrane</keyword>
<evidence type="ECO:0000259" key="18">
    <source>
        <dbReference type="Pfam" id="PF21436"/>
    </source>
</evidence>
<dbReference type="InterPro" id="IPR048999">
    <property type="entry name" value="STT3-PglB_core"/>
</dbReference>
<comment type="pathway">
    <text evidence="4">Protein modification; protein glycosylation.</text>
</comment>
<dbReference type="UniPathway" id="UPA00378"/>
<evidence type="ECO:0000256" key="1">
    <source>
        <dbReference type="ARBA" id="ARBA00001936"/>
    </source>
</evidence>
<feature type="transmembrane region" description="Helical" evidence="17">
    <location>
        <begin position="373"/>
        <end position="389"/>
    </location>
</feature>
<evidence type="ECO:0000256" key="11">
    <source>
        <dbReference type="ARBA" id="ARBA00022842"/>
    </source>
</evidence>
<dbReference type="Pfam" id="PF21436">
    <property type="entry name" value="STT3-PglB_core"/>
    <property type="match status" value="1"/>
</dbReference>
<dbReference type="Proteomes" id="UP000324354">
    <property type="component" value="Chromosome"/>
</dbReference>
<keyword evidence="12 17" id="KW-1133">Transmembrane helix</keyword>
<comment type="catalytic activity">
    <reaction evidence="16">
        <text>an archaeal dolichyl phosphooligosaccharide + [protein]-L-asparagine = an archaeal dolichyl phosphate + a glycoprotein with the oligosaccharide chain attached by N-beta-D-glycosyl linkage to a protein L-asparagine.</text>
        <dbReference type="EC" id="2.4.99.21"/>
    </reaction>
</comment>
<dbReference type="PANTHER" id="PTHR13872:SF1">
    <property type="entry name" value="DOLICHYL-DIPHOSPHOOLIGOSACCHARIDE--PROTEIN GLYCOSYLTRANSFERASE SUBUNIT STT3B"/>
    <property type="match status" value="1"/>
</dbReference>
<comment type="similarity">
    <text evidence="5">Belongs to the STT3 family.</text>
</comment>
<feature type="transmembrane region" description="Helical" evidence="17">
    <location>
        <begin position="217"/>
        <end position="238"/>
    </location>
</feature>
<dbReference type="PANTHER" id="PTHR13872">
    <property type="entry name" value="DOLICHYL-DIPHOSPHOOLIGOSACCHARIDE--PROTEIN GLYCOSYLTRANSFERASE SUBUNIT"/>
    <property type="match status" value="1"/>
</dbReference>
<name>A0A5C0XM69_PYRFU</name>
<dbReference type="GeneID" id="41712207"/>
<dbReference type="RefSeq" id="WP_011011525.1">
    <property type="nucleotide sequence ID" value="NC_003413.1"/>
</dbReference>
<keyword evidence="14" id="KW-0464">Manganese</keyword>
<evidence type="ECO:0000256" key="13">
    <source>
        <dbReference type="ARBA" id="ARBA00023136"/>
    </source>
</evidence>
<dbReference type="Gene3D" id="3.40.50.12610">
    <property type="match status" value="1"/>
</dbReference>
<organism evidence="19 20">
    <name type="scientific">Pyrococcus furiosus (strain ATCC 43587 / DSM 3638 / JCM 8422 / Vc1)</name>
    <dbReference type="NCBI Taxonomy" id="186497"/>
    <lineage>
        <taxon>Archaea</taxon>
        <taxon>Methanobacteriati</taxon>
        <taxon>Methanobacteriota</taxon>
        <taxon>Thermococci</taxon>
        <taxon>Thermococcales</taxon>
        <taxon>Thermococcaceae</taxon>
        <taxon>Pyrococcus</taxon>
    </lineage>
</organism>
<dbReference type="KEGG" id="pfu:PF0411"/>
<evidence type="ECO:0000256" key="7">
    <source>
        <dbReference type="ARBA" id="ARBA00022676"/>
    </source>
</evidence>
<dbReference type="GeneID" id="13302217"/>
<evidence type="ECO:0000256" key="3">
    <source>
        <dbReference type="ARBA" id="ARBA00004651"/>
    </source>
</evidence>
<feature type="transmembrane region" description="Helical" evidence="17">
    <location>
        <begin position="172"/>
        <end position="189"/>
    </location>
</feature>
<reference evidence="19 20" key="1">
    <citation type="submission" date="2017-08" db="EMBL/GenBank/DDBJ databases">
        <title>Resequencing and Reannotation of the genome of Pyrococcus furiosus type strain DSM3638.</title>
        <authorList>
            <person name="Reichelt R.M."/>
            <person name="Bunk B."/>
        </authorList>
    </citation>
    <scope>NUCLEOTIDE SEQUENCE [LARGE SCALE GENOMIC DNA]</scope>
    <source>
        <strain evidence="19 20">DSM 3638</strain>
    </source>
</reference>
<sequence length="743" mass="84342">MKIDKRLMVIVAIATLFRMIPFRLKYLVGSDPYFHLAYIEEALKAGEWFNFFTYAGGPWGLQVRLFHPLGLWATPAYIYKLFSFLGISLYTAFRVTPVIFGVLTVVFFYLSLKKLYNRDVAFIVGLFLGVNYGHIFRSMANYYRGDNYMLFWYSVALLGIALGLKTRSKYRYLFYLLPGIATGFASAFWQAYYPIFVFVLAGGLLLGVYAYLKSPKLFLDSILIVLSTGLGVLIANILGDKVGYGMLGYTDWMGKKVAETFGLEFGFIKDAYLLIHVKYLLPLSLVFLGFLIITKKLNPKIKVGVLVGGSILAFIVMLVKFPALKDLSTGFGTFREVPISETLPPTLDDLWRAYNIAIFLAALYILRLRKIRSGDAILLGYVITSLWMLRYWTRFLFTAAPAVAFLSGIGVYELTRRIKENKIRITSLGVVILLSSAFSLGEVYSVKPFMNENWEKALIFIRENSNENDIVLTWWDWGHFVTYYARRSPVAQGSPNSGVAGYYLGLVDNGWAQSLGVDYVIVSLYDILKFEAIVDTAKLSRKWENISRADYGVDFLKLTESTGSILRFDSQYSTLIVKEGNIRVILSGKVVYPREAIIESNGRIKNLKYPARSGVYVYVNLDYGYAILANEKAWETNLLRLFTQRTGENYELVYSDGGFVKVFRFVHPNVVFRGNKFILTGNGTGLGLYGYLDNGTLVFKKWYSVKNMQEFELPNNLNGSVVVRYVYTQGKIVLDRGIVRVKN</sequence>
<feature type="transmembrane region" description="Helical" evidence="17">
    <location>
        <begin position="350"/>
        <end position="366"/>
    </location>
</feature>
<evidence type="ECO:0000256" key="4">
    <source>
        <dbReference type="ARBA" id="ARBA00004922"/>
    </source>
</evidence>
<evidence type="ECO:0000256" key="16">
    <source>
        <dbReference type="ARBA" id="ARBA00034066"/>
    </source>
</evidence>
<evidence type="ECO:0000256" key="6">
    <source>
        <dbReference type="ARBA" id="ARBA00012602"/>
    </source>
</evidence>
<feature type="domain" description="STT3/PglB/AglB core" evidence="18">
    <location>
        <begin position="468"/>
        <end position="503"/>
    </location>
</feature>
<feature type="transmembrane region" description="Helical" evidence="17">
    <location>
        <begin position="7"/>
        <end position="24"/>
    </location>
</feature>
<comment type="cofactor">
    <cofactor evidence="2">
        <name>Mg(2+)</name>
        <dbReference type="ChEBI" id="CHEBI:18420"/>
    </cofactor>
</comment>
<evidence type="ECO:0000256" key="9">
    <source>
        <dbReference type="ARBA" id="ARBA00022692"/>
    </source>
</evidence>
<dbReference type="AlphaFoldDB" id="A0A5C0XM69"/>
<evidence type="ECO:0000256" key="15">
    <source>
        <dbReference type="ARBA" id="ARBA00030679"/>
    </source>
</evidence>
<dbReference type="GO" id="GO:0004576">
    <property type="term" value="F:oligosaccharyl transferase activity"/>
    <property type="evidence" value="ECO:0007669"/>
    <property type="project" value="InterPro"/>
</dbReference>
<dbReference type="OrthoDB" id="82393at2157"/>
<dbReference type="GO" id="GO:0005886">
    <property type="term" value="C:plasma membrane"/>
    <property type="evidence" value="ECO:0007669"/>
    <property type="project" value="UniProtKB-SubCell"/>
</dbReference>
<dbReference type="GO" id="GO:0046872">
    <property type="term" value="F:metal ion binding"/>
    <property type="evidence" value="ECO:0007669"/>
    <property type="project" value="UniProtKB-KW"/>
</dbReference>
<evidence type="ECO:0000256" key="5">
    <source>
        <dbReference type="ARBA" id="ARBA00010810"/>
    </source>
</evidence>
<proteinExistence type="inferred from homology"/>
<keyword evidence="7" id="KW-0328">Glycosyltransferase</keyword>
<evidence type="ECO:0000256" key="17">
    <source>
        <dbReference type="SAM" id="Phobius"/>
    </source>
</evidence>
<evidence type="ECO:0000256" key="14">
    <source>
        <dbReference type="ARBA" id="ARBA00023211"/>
    </source>
</evidence>
<gene>
    <name evidence="19" type="ORF">PFDSM3638_02020</name>
</gene>
<feature type="transmembrane region" description="Helical" evidence="17">
    <location>
        <begin position="305"/>
        <end position="324"/>
    </location>
</feature>
<dbReference type="EMBL" id="CP023154">
    <property type="protein sequence ID" value="QEK78126.1"/>
    <property type="molecule type" value="Genomic_DNA"/>
</dbReference>
<feature type="transmembrane region" description="Helical" evidence="17">
    <location>
        <begin position="148"/>
        <end position="165"/>
    </location>
</feature>
<keyword evidence="10" id="KW-0479">Metal-binding</keyword>
<keyword evidence="13 17" id="KW-0472">Membrane</keyword>
<feature type="transmembrane region" description="Helical" evidence="17">
    <location>
        <begin position="120"/>
        <end position="136"/>
    </location>
</feature>